<comment type="similarity">
    <text evidence="1">Belongs to the proteasome subunit p27 family.</text>
</comment>
<evidence type="ECO:0000259" key="4">
    <source>
        <dbReference type="Pfam" id="PF17820"/>
    </source>
</evidence>
<dbReference type="GeneID" id="105270623"/>
<dbReference type="Gene3D" id="2.30.42.10">
    <property type="match status" value="1"/>
</dbReference>
<evidence type="ECO:0000313" key="6">
    <source>
        <dbReference type="Proteomes" id="UP000694866"/>
    </source>
</evidence>
<keyword evidence="2" id="KW-0143">Chaperone</keyword>
<dbReference type="FunFam" id="2.30.42.10:FF:000107">
    <property type="entry name" value="26S proteasome non-ATPase regulatory subunit 9"/>
    <property type="match status" value="1"/>
</dbReference>
<dbReference type="OrthoDB" id="72325at2759"/>
<dbReference type="GO" id="GO:0005737">
    <property type="term" value="C:cytoplasm"/>
    <property type="evidence" value="ECO:0007669"/>
    <property type="project" value="TreeGrafter"/>
</dbReference>
<sequence length="206" mass="23010">MKMEDARARLLPLMKEKDKIEAELAELKIILDKNHVGMDESLVDSEGYPRADIDVYEVRHARVKIIRLQNDHKAMMQRIETGLVEMYSMARQSPTSTSSSPRVDPVEDNSTPGEPFVQVNLVSPGSPAALAGLCVDDLVIEFGSINSQNFKSFKDFGEVVNHSLNKSVIVKVKRRNDYVVLTLVPKPWAGKGLLGCHIVPLENVER</sequence>
<dbReference type="InterPro" id="IPR041489">
    <property type="entry name" value="PDZ_6"/>
</dbReference>
<evidence type="ECO:0000256" key="1">
    <source>
        <dbReference type="ARBA" id="ARBA00005256"/>
    </source>
</evidence>
<accession>A0A9R1TJ93</accession>
<dbReference type="RefSeq" id="XP_011309988.1">
    <property type="nucleotide sequence ID" value="XM_011311686.1"/>
</dbReference>
<evidence type="ECO:0000256" key="2">
    <source>
        <dbReference type="ARBA" id="ARBA00023186"/>
    </source>
</evidence>
<dbReference type="InterPro" id="IPR035269">
    <property type="entry name" value="PSMD9"/>
</dbReference>
<evidence type="ECO:0000259" key="5">
    <source>
        <dbReference type="Pfam" id="PF18265"/>
    </source>
</evidence>
<dbReference type="AlphaFoldDB" id="A0A9R1TJ93"/>
<keyword evidence="6" id="KW-1185">Reference proteome</keyword>
<feature type="region of interest" description="Disordered" evidence="3">
    <location>
        <begin position="90"/>
        <end position="110"/>
    </location>
</feature>
<evidence type="ECO:0000256" key="3">
    <source>
        <dbReference type="SAM" id="MobiDB-lite"/>
    </source>
</evidence>
<organism evidence="6 7">
    <name type="scientific">Fopius arisanus</name>
    <dbReference type="NCBI Taxonomy" id="64838"/>
    <lineage>
        <taxon>Eukaryota</taxon>
        <taxon>Metazoa</taxon>
        <taxon>Ecdysozoa</taxon>
        <taxon>Arthropoda</taxon>
        <taxon>Hexapoda</taxon>
        <taxon>Insecta</taxon>
        <taxon>Pterygota</taxon>
        <taxon>Neoptera</taxon>
        <taxon>Endopterygota</taxon>
        <taxon>Hymenoptera</taxon>
        <taxon>Apocrita</taxon>
        <taxon>Ichneumonoidea</taxon>
        <taxon>Braconidae</taxon>
        <taxon>Opiinae</taxon>
        <taxon>Fopius</taxon>
    </lineage>
</organism>
<dbReference type="InterPro" id="IPR036034">
    <property type="entry name" value="PDZ_sf"/>
</dbReference>
<proteinExistence type="inferred from homology"/>
<evidence type="ECO:0000313" key="7">
    <source>
        <dbReference type="RefSeq" id="XP_011309988.1"/>
    </source>
</evidence>
<dbReference type="GO" id="GO:0070682">
    <property type="term" value="P:proteasome regulatory particle assembly"/>
    <property type="evidence" value="ECO:0007669"/>
    <property type="project" value="InterPro"/>
</dbReference>
<protein>
    <submittedName>
        <fullName evidence="7">26S proteasome non-ATPase regulatory subunit 9</fullName>
    </submittedName>
</protein>
<dbReference type="SUPFAM" id="SSF50156">
    <property type="entry name" value="PDZ domain-like"/>
    <property type="match status" value="1"/>
</dbReference>
<name>A0A9R1TJ93_9HYME</name>
<reference evidence="7" key="1">
    <citation type="submission" date="2025-08" db="UniProtKB">
        <authorList>
            <consortium name="RefSeq"/>
        </authorList>
    </citation>
    <scope>IDENTIFICATION</scope>
    <source>
        <strain evidence="7">USDA-PBARC FA_bdor</strain>
        <tissue evidence="7">Whole organism</tissue>
    </source>
</reference>
<feature type="domain" description="PDZ" evidence="4">
    <location>
        <begin position="119"/>
        <end position="174"/>
    </location>
</feature>
<dbReference type="GO" id="GO:0005634">
    <property type="term" value="C:nucleus"/>
    <property type="evidence" value="ECO:0007669"/>
    <property type="project" value="TreeGrafter"/>
</dbReference>
<dbReference type="KEGG" id="fas:105270623"/>
<dbReference type="PANTHER" id="PTHR12651:SF1">
    <property type="entry name" value="26S PROTEASOME NON-ATPASE REGULATORY SUBUNIT 9"/>
    <property type="match status" value="1"/>
</dbReference>
<dbReference type="InterPro" id="IPR040815">
    <property type="entry name" value="Nas2_N"/>
</dbReference>
<dbReference type="Proteomes" id="UP000694866">
    <property type="component" value="Unplaced"/>
</dbReference>
<dbReference type="PANTHER" id="PTHR12651">
    <property type="entry name" value="26S PROTEASOME NON-ATPASE REGULATORY SUBUNIT 9"/>
    <property type="match status" value="1"/>
</dbReference>
<feature type="domain" description="Nas2 N-terminal" evidence="5">
    <location>
        <begin position="12"/>
        <end position="88"/>
    </location>
</feature>
<gene>
    <name evidence="7" type="primary">LOC105270623</name>
</gene>
<dbReference type="Pfam" id="PF17820">
    <property type="entry name" value="PDZ_6"/>
    <property type="match status" value="1"/>
</dbReference>
<dbReference type="Pfam" id="PF18265">
    <property type="entry name" value="Nas2_N"/>
    <property type="match status" value="1"/>
</dbReference>
<dbReference type="Gene3D" id="6.10.140.1710">
    <property type="match status" value="1"/>
</dbReference>
<dbReference type="GO" id="GO:0000502">
    <property type="term" value="C:proteasome complex"/>
    <property type="evidence" value="ECO:0007669"/>
    <property type="project" value="UniProtKB-KW"/>
</dbReference>
<keyword evidence="7" id="KW-0647">Proteasome</keyword>